<feature type="compositionally biased region" description="Low complexity" evidence="6">
    <location>
        <begin position="509"/>
        <end position="522"/>
    </location>
</feature>
<dbReference type="InterPro" id="IPR038765">
    <property type="entry name" value="Papain-like_cys_pep_sf"/>
</dbReference>
<feature type="compositionally biased region" description="Polar residues" evidence="6">
    <location>
        <begin position="251"/>
        <end position="261"/>
    </location>
</feature>
<accession>A0A9P7JHW1</accession>
<feature type="compositionally biased region" description="Polar residues" evidence="6">
    <location>
        <begin position="204"/>
        <end position="213"/>
    </location>
</feature>
<feature type="compositionally biased region" description="Polar residues" evidence="6">
    <location>
        <begin position="63"/>
        <end position="75"/>
    </location>
</feature>
<keyword evidence="3" id="KW-0645">Protease</keyword>
<dbReference type="Gene3D" id="3.40.395.10">
    <property type="entry name" value="Adenoviral Proteinase, Chain A"/>
    <property type="match status" value="2"/>
</dbReference>
<keyword evidence="9" id="KW-1185">Reference proteome</keyword>
<feature type="region of interest" description="Disordered" evidence="6">
    <location>
        <begin position="843"/>
        <end position="921"/>
    </location>
</feature>
<feature type="compositionally biased region" description="Polar residues" evidence="6">
    <location>
        <begin position="1"/>
        <end position="15"/>
    </location>
</feature>
<evidence type="ECO:0000256" key="1">
    <source>
        <dbReference type="ARBA" id="ARBA00005234"/>
    </source>
</evidence>
<dbReference type="SUPFAM" id="SSF54001">
    <property type="entry name" value="Cysteine proteinases"/>
    <property type="match status" value="1"/>
</dbReference>
<feature type="region of interest" description="Disordered" evidence="6">
    <location>
        <begin position="774"/>
        <end position="808"/>
    </location>
</feature>
<evidence type="ECO:0000256" key="6">
    <source>
        <dbReference type="SAM" id="MobiDB-lite"/>
    </source>
</evidence>
<evidence type="ECO:0000259" key="7">
    <source>
        <dbReference type="PROSITE" id="PS50600"/>
    </source>
</evidence>
<protein>
    <recommendedName>
        <fullName evidence="7">Ubiquitin-like protease family profile domain-containing protein</fullName>
    </recommendedName>
</protein>
<dbReference type="InterPro" id="IPR051947">
    <property type="entry name" value="Sentrin-specific_protease"/>
</dbReference>
<feature type="compositionally biased region" description="Polar residues" evidence="6">
    <location>
        <begin position="329"/>
        <end position="341"/>
    </location>
</feature>
<dbReference type="OrthoDB" id="442460at2759"/>
<feature type="compositionally biased region" description="Polar residues" evidence="6">
    <location>
        <begin position="852"/>
        <end position="863"/>
    </location>
</feature>
<dbReference type="GO" id="GO:0005634">
    <property type="term" value="C:nucleus"/>
    <property type="evidence" value="ECO:0007669"/>
    <property type="project" value="TreeGrafter"/>
</dbReference>
<feature type="compositionally biased region" description="Basic and acidic residues" evidence="6">
    <location>
        <begin position="1067"/>
        <end position="1079"/>
    </location>
</feature>
<dbReference type="GO" id="GO:0016926">
    <property type="term" value="P:protein desumoylation"/>
    <property type="evidence" value="ECO:0007669"/>
    <property type="project" value="TreeGrafter"/>
</dbReference>
<evidence type="ECO:0000256" key="2">
    <source>
        <dbReference type="ARBA" id="ARBA00022553"/>
    </source>
</evidence>
<evidence type="ECO:0000313" key="8">
    <source>
        <dbReference type="EMBL" id="KAG1822915.1"/>
    </source>
</evidence>
<evidence type="ECO:0000256" key="3">
    <source>
        <dbReference type="ARBA" id="ARBA00022670"/>
    </source>
</evidence>
<dbReference type="RefSeq" id="XP_041197321.1">
    <property type="nucleotide sequence ID" value="XM_041339527.1"/>
</dbReference>
<dbReference type="Proteomes" id="UP000807769">
    <property type="component" value="Unassembled WGS sequence"/>
</dbReference>
<keyword evidence="5" id="KW-0378">Hydrolase</keyword>
<sequence length="1119" mass="124185">MEFPASQRQKVNSLHGTAGPSNYRDASSNSRGTWKNSPTLIAAPSNTRNTRPKPAASPYDQIANGNNLRTNPNAQRTVLGTPARSQEYKRPKRDHTFSTNLAIRINNSSSTNNTRASARYTGQPDPEVQIIDRPHGMKSTPGHHKHPIGQEAEVIISDGEDLGMLVPRSHPSSSSPDPMNLHPFQTFPGDAQYADSRKGKGKDSSPTTQSCTVVVSDEVDDIQDFSSEAGNNRPSLPPKPQSQRAADDVQDFSSKGGNNRPSLPPKPQSQRAAIRTPIRQNIVRDTRKVFEPHLPFLDLRKQDALGGGVVKKMKPRKSTKSASTSQSQFDHITTSSTQFTSKELPRTKDPPLKLPLRAWAIGLKIFSAEDGSEPPVFEYDPKSRRLTVAVPGQSQFFQFQQTNGFENVTVTTDDKKSLKDDVVIQLLTGKDCKICDNGKLINEFEPGLNRGRGNLTFLFSTAEDKGWTQTIYQNLRFRLADAASTHNTVRPTGARTLWEEVQQFAEMFQQQSHRSSNSRHVSMAPSVKNASPAPDVLSATVNSGSCLAPDTKSANAEAGTSLRRSSRRSAAAAPEIQSESPPIADPEELILVYPPSGPGALNIMGSDLNRLRPHEFLNDTLIEFGLKLWLADLKEQNPDLAEQIHVFRYQSVKKWTSRVDIFSKKYIIVPINENLHWYLAIIYEPEHTLLPPLPQKEPSLSQRGKLRRKTAAEPDVIPATEPEAAPPHDLPALEARSEPDAEAASLHATCASTPSITQDEDMDVISPVEFTQSCSISNQHPPKQLRASSPKSVPIRGRSTSVGKASGRSMSVEAHVDLLLPTSSPRPEPMDVDVTVIDIDTLPEGIEPKDNLPSSNTSTSTHVSEPPSARSSKPPSRMTGIPTAHFYGTSAKSKGKQKAVEPAIVPDSEEEDERNEDERHEREVDAMLDIQPSLATQISSDPLRTWIFTLDSLGSRHPQVQKVLRYWLKAEAKDKRQRDEVRLAEVKFAQVPSQPNFADCGVYLLHFAKTFLNNPVHYFDLIHQSKKIYPAEQRKIDWNEGEVQHYRKNLIARIQILSKEWKVSRAVKEEDAKRKRESEELGQADNDSDAEVDILEDVKVPQPAPKSKEKERPAKRMRG</sequence>
<feature type="compositionally biased region" description="Polar residues" evidence="6">
    <location>
        <begin position="24"/>
        <end position="49"/>
    </location>
</feature>
<comment type="similarity">
    <text evidence="1">Belongs to the peptidase C48 family.</text>
</comment>
<feature type="compositionally biased region" description="Polar residues" evidence="6">
    <location>
        <begin position="774"/>
        <end position="791"/>
    </location>
</feature>
<feature type="region of interest" description="Disordered" evidence="6">
    <location>
        <begin position="692"/>
        <end position="746"/>
    </location>
</feature>
<keyword evidence="4" id="KW-0833">Ubl conjugation pathway</keyword>
<dbReference type="GO" id="GO:0006508">
    <property type="term" value="P:proteolysis"/>
    <property type="evidence" value="ECO:0007669"/>
    <property type="project" value="UniProtKB-KW"/>
</dbReference>
<feature type="compositionally biased region" description="Basic and acidic residues" evidence="6">
    <location>
        <begin position="1106"/>
        <end position="1119"/>
    </location>
</feature>
<dbReference type="Pfam" id="PF02902">
    <property type="entry name" value="Peptidase_C48"/>
    <property type="match status" value="2"/>
</dbReference>
<comment type="caution">
    <text evidence="8">The sequence shown here is derived from an EMBL/GenBank/DDBJ whole genome shotgun (WGS) entry which is preliminary data.</text>
</comment>
<dbReference type="PANTHER" id="PTHR46896:SF3">
    <property type="entry name" value="FI06413P-RELATED"/>
    <property type="match status" value="1"/>
</dbReference>
<feature type="compositionally biased region" description="Polar residues" evidence="6">
    <location>
        <begin position="224"/>
        <end position="234"/>
    </location>
</feature>
<feature type="compositionally biased region" description="Low complexity" evidence="6">
    <location>
        <begin position="864"/>
        <end position="876"/>
    </location>
</feature>
<feature type="domain" description="Ubiquitin-like protease family profile" evidence="7">
    <location>
        <begin position="601"/>
        <end position="1011"/>
    </location>
</feature>
<dbReference type="PANTHER" id="PTHR46896">
    <property type="entry name" value="SENTRIN-SPECIFIC PROTEASE"/>
    <property type="match status" value="1"/>
</dbReference>
<feature type="region of interest" description="Disordered" evidence="6">
    <location>
        <begin position="163"/>
        <end position="280"/>
    </location>
</feature>
<gene>
    <name evidence="8" type="ORF">BJ212DRAFT_1477318</name>
</gene>
<reference evidence="8" key="1">
    <citation type="journal article" date="2020" name="New Phytol.">
        <title>Comparative genomics reveals dynamic genome evolution in host specialist ectomycorrhizal fungi.</title>
        <authorList>
            <person name="Lofgren L.A."/>
            <person name="Nguyen N.H."/>
            <person name="Vilgalys R."/>
            <person name="Ruytinx J."/>
            <person name="Liao H.L."/>
            <person name="Branco S."/>
            <person name="Kuo A."/>
            <person name="LaButti K."/>
            <person name="Lipzen A."/>
            <person name="Andreopoulos W."/>
            <person name="Pangilinan J."/>
            <person name="Riley R."/>
            <person name="Hundley H."/>
            <person name="Na H."/>
            <person name="Barry K."/>
            <person name="Grigoriev I.V."/>
            <person name="Stajich J.E."/>
            <person name="Kennedy P.G."/>
        </authorList>
    </citation>
    <scope>NUCLEOTIDE SEQUENCE</scope>
    <source>
        <strain evidence="8">MN1</strain>
    </source>
</reference>
<dbReference type="PROSITE" id="PS50600">
    <property type="entry name" value="ULP_PROTEASE"/>
    <property type="match status" value="1"/>
</dbReference>
<dbReference type="GO" id="GO:0005737">
    <property type="term" value="C:cytoplasm"/>
    <property type="evidence" value="ECO:0007669"/>
    <property type="project" value="TreeGrafter"/>
</dbReference>
<feature type="region of interest" description="Disordered" evidence="6">
    <location>
        <begin position="508"/>
        <end position="581"/>
    </location>
</feature>
<proteinExistence type="inferred from homology"/>
<feature type="region of interest" description="Disordered" evidence="6">
    <location>
        <begin position="1"/>
        <end position="75"/>
    </location>
</feature>
<dbReference type="GeneID" id="64633543"/>
<dbReference type="EMBL" id="JABBWG010000005">
    <property type="protein sequence ID" value="KAG1822915.1"/>
    <property type="molecule type" value="Genomic_DNA"/>
</dbReference>
<dbReference type="AlphaFoldDB" id="A0A9P7JHW1"/>
<dbReference type="InterPro" id="IPR003653">
    <property type="entry name" value="Peptidase_C48_C"/>
</dbReference>
<feature type="compositionally biased region" description="Low complexity" evidence="6">
    <location>
        <begin position="167"/>
        <end position="178"/>
    </location>
</feature>
<feature type="region of interest" description="Disordered" evidence="6">
    <location>
        <begin position="1067"/>
        <end position="1119"/>
    </location>
</feature>
<organism evidence="8 9">
    <name type="scientific">Suillus subaureus</name>
    <dbReference type="NCBI Taxonomy" id="48587"/>
    <lineage>
        <taxon>Eukaryota</taxon>
        <taxon>Fungi</taxon>
        <taxon>Dikarya</taxon>
        <taxon>Basidiomycota</taxon>
        <taxon>Agaricomycotina</taxon>
        <taxon>Agaricomycetes</taxon>
        <taxon>Agaricomycetidae</taxon>
        <taxon>Boletales</taxon>
        <taxon>Suillineae</taxon>
        <taxon>Suillaceae</taxon>
        <taxon>Suillus</taxon>
    </lineage>
</organism>
<feature type="region of interest" description="Disordered" evidence="6">
    <location>
        <begin position="310"/>
        <end position="348"/>
    </location>
</feature>
<dbReference type="GO" id="GO:0070139">
    <property type="term" value="F:SUMO-specific endopeptidase activity"/>
    <property type="evidence" value="ECO:0007669"/>
    <property type="project" value="TreeGrafter"/>
</dbReference>
<evidence type="ECO:0000256" key="5">
    <source>
        <dbReference type="ARBA" id="ARBA00022801"/>
    </source>
</evidence>
<keyword evidence="2" id="KW-0597">Phosphoprotein</keyword>
<name>A0A9P7JHW1_9AGAM</name>
<evidence type="ECO:0000313" key="9">
    <source>
        <dbReference type="Proteomes" id="UP000807769"/>
    </source>
</evidence>
<feature type="compositionally biased region" description="Acidic residues" evidence="6">
    <location>
        <begin position="1080"/>
        <end position="1095"/>
    </location>
</feature>
<evidence type="ECO:0000256" key="4">
    <source>
        <dbReference type="ARBA" id="ARBA00022786"/>
    </source>
</evidence>